<dbReference type="KEGG" id="sste:SAMEA4384403_2136"/>
<keyword evidence="3" id="KW-0449">Lipoprotein</keyword>
<dbReference type="NCBIfam" id="NF047408">
    <property type="entry name" value="SA0632_fam_LP"/>
    <property type="match status" value="1"/>
</dbReference>
<dbReference type="InterPro" id="IPR031888">
    <property type="entry name" value="DUF5068"/>
</dbReference>
<feature type="compositionally biased region" description="Basic and acidic residues" evidence="1">
    <location>
        <begin position="87"/>
        <end position="108"/>
    </location>
</feature>
<keyword evidence="2" id="KW-0732">Signal</keyword>
<accession>A0A240A3G4</accession>
<protein>
    <submittedName>
        <fullName evidence="3">Lipoprotein</fullName>
    </submittedName>
</protein>
<feature type="region of interest" description="Disordered" evidence="1">
    <location>
        <begin position="36"/>
        <end position="108"/>
    </location>
</feature>
<name>A0A240A3G4_9STAP</name>
<sequence length="282" mass="32160">MKKALILMVSSSIMLSACGNDNEQKNLEQEIKSLEQSSKTYKNDKKSLEKENEKLKDSIKEKEDKLKKLEQEMKESDSESTMDDNETNSKTKDKEVSNTSKDEEDKHFFPNTIRASTNGDVKLVNDLKNKHFQFEDSGMKVNINHLQIFRVSNMPEGQVLLFNGAKDGYVVMYEVVTENTTHGKLYYDNTASIKDGDKYQRSDYASFIPDSHNEQHMKKSKENTDEYQAGEKTKSLKSIPISTEVYQAIKDNTATFNIHGGVSKTPTFDNASTKEQSFKLDI</sequence>
<evidence type="ECO:0000313" key="3">
    <source>
        <dbReference type="EMBL" id="SNV77538.1"/>
    </source>
</evidence>
<feature type="chain" id="PRO_5038424224" evidence="2">
    <location>
        <begin position="20"/>
        <end position="282"/>
    </location>
</feature>
<dbReference type="AlphaFoldDB" id="A0A240A3G4"/>
<dbReference type="OrthoDB" id="2413957at2"/>
<gene>
    <name evidence="3" type="ORF">SAMEA4384403_02136</name>
</gene>
<dbReference type="EMBL" id="LT906462">
    <property type="protein sequence ID" value="SNV77538.1"/>
    <property type="molecule type" value="Genomic_DNA"/>
</dbReference>
<reference evidence="3 4" key="1">
    <citation type="submission" date="2017-06" db="EMBL/GenBank/DDBJ databases">
        <authorList>
            <consortium name="Pathogen Informatics"/>
        </authorList>
    </citation>
    <scope>NUCLEOTIDE SEQUENCE [LARGE SCALE GENOMIC DNA]</scope>
    <source>
        <strain evidence="3 4">NCTC13839</strain>
    </source>
</reference>
<dbReference type="RefSeq" id="WP_095089426.1">
    <property type="nucleotide sequence ID" value="NZ_BMDM01000001.1"/>
</dbReference>
<evidence type="ECO:0000256" key="1">
    <source>
        <dbReference type="SAM" id="MobiDB-lite"/>
    </source>
</evidence>
<evidence type="ECO:0000313" key="4">
    <source>
        <dbReference type="Proteomes" id="UP000242084"/>
    </source>
</evidence>
<dbReference type="Gene3D" id="2.60.40.4170">
    <property type="match status" value="1"/>
</dbReference>
<dbReference type="PROSITE" id="PS51257">
    <property type="entry name" value="PROKAR_LIPOPROTEIN"/>
    <property type="match status" value="1"/>
</dbReference>
<keyword evidence="4" id="KW-1185">Reference proteome</keyword>
<dbReference type="Proteomes" id="UP000242084">
    <property type="component" value="Chromosome 1"/>
</dbReference>
<organism evidence="3 4">
    <name type="scientific">Mammaliicoccus stepanovicii</name>
    <dbReference type="NCBI Taxonomy" id="643214"/>
    <lineage>
        <taxon>Bacteria</taxon>
        <taxon>Bacillati</taxon>
        <taxon>Bacillota</taxon>
        <taxon>Bacilli</taxon>
        <taxon>Bacillales</taxon>
        <taxon>Staphylococcaceae</taxon>
        <taxon>Mammaliicoccus</taxon>
    </lineage>
</organism>
<dbReference type="Pfam" id="PF16781">
    <property type="entry name" value="DUF5068"/>
    <property type="match status" value="1"/>
</dbReference>
<evidence type="ECO:0000256" key="2">
    <source>
        <dbReference type="SAM" id="SignalP"/>
    </source>
</evidence>
<proteinExistence type="predicted"/>
<feature type="compositionally biased region" description="Basic and acidic residues" evidence="1">
    <location>
        <begin position="41"/>
        <end position="77"/>
    </location>
</feature>
<feature type="signal peptide" evidence="2">
    <location>
        <begin position="1"/>
        <end position="19"/>
    </location>
</feature>